<organism evidence="1 2">
    <name type="scientific">Kibdelosporangium banguiense</name>
    <dbReference type="NCBI Taxonomy" id="1365924"/>
    <lineage>
        <taxon>Bacteria</taxon>
        <taxon>Bacillati</taxon>
        <taxon>Actinomycetota</taxon>
        <taxon>Actinomycetes</taxon>
        <taxon>Pseudonocardiales</taxon>
        <taxon>Pseudonocardiaceae</taxon>
        <taxon>Kibdelosporangium</taxon>
    </lineage>
</organism>
<name>A0ABS4U160_9PSEU</name>
<proteinExistence type="predicted"/>
<sequence length="100" mass="10433">MLPAELPLSLARAVVPAPPAMAQESHRAINTHQSRTPHVVIPSTTSNALVAHSIHTNPLVHGTPITLKTAQDQAGNAAVASTAMHIVPVAIPKKESHPGR</sequence>
<keyword evidence="2" id="KW-1185">Reference proteome</keyword>
<evidence type="ECO:0000313" key="1">
    <source>
        <dbReference type="EMBL" id="MBP2330388.1"/>
    </source>
</evidence>
<dbReference type="Proteomes" id="UP001519332">
    <property type="component" value="Unassembled WGS sequence"/>
</dbReference>
<gene>
    <name evidence="1" type="ORF">JOF56_010773</name>
</gene>
<evidence type="ECO:0000313" key="2">
    <source>
        <dbReference type="Proteomes" id="UP001519332"/>
    </source>
</evidence>
<protein>
    <submittedName>
        <fullName evidence="1">Uncharacterized protein</fullName>
    </submittedName>
</protein>
<dbReference type="EMBL" id="JAGINW010000001">
    <property type="protein sequence ID" value="MBP2330388.1"/>
    <property type="molecule type" value="Genomic_DNA"/>
</dbReference>
<accession>A0ABS4U160</accession>
<comment type="caution">
    <text evidence="1">The sequence shown here is derived from an EMBL/GenBank/DDBJ whole genome shotgun (WGS) entry which is preliminary data.</text>
</comment>
<reference evidence="1 2" key="1">
    <citation type="submission" date="2021-03" db="EMBL/GenBank/DDBJ databases">
        <title>Sequencing the genomes of 1000 actinobacteria strains.</title>
        <authorList>
            <person name="Klenk H.-P."/>
        </authorList>
    </citation>
    <scope>NUCLEOTIDE SEQUENCE [LARGE SCALE GENOMIC DNA]</scope>
    <source>
        <strain evidence="1 2">DSM 46670</strain>
    </source>
</reference>